<dbReference type="EMBL" id="CP136897">
    <property type="protein sequence ID" value="WOL16350.1"/>
    <property type="molecule type" value="Genomic_DNA"/>
</dbReference>
<comment type="subcellular location">
    <subcellularLocation>
        <location evidence="1">Cytoplasm</location>
    </subcellularLocation>
    <subcellularLocation>
        <location evidence="2">Nucleus</location>
        <location evidence="2">Nucleolus</location>
    </subcellularLocation>
</comment>
<keyword evidence="7" id="KW-0539">Nucleus</keyword>
<evidence type="ECO:0000256" key="8">
    <source>
        <dbReference type="ARBA" id="ARBA00023274"/>
    </source>
</evidence>
<comment type="subunit">
    <text evidence="9">Component of a signal recognition particle complex that consists of a 7SL RNA molecule of 300 nucleotides and six protein subunits: SRP72, SRP68, SRP54, SRP19, SRP14 and SRP9.</text>
</comment>
<dbReference type="Gene3D" id="3.30.56.30">
    <property type="entry name" value="Signal recognition particle, SRP19-like subunit"/>
    <property type="match status" value="1"/>
</dbReference>
<dbReference type="GO" id="GO:0005786">
    <property type="term" value="C:signal recognition particle, endoplasmic reticulum targeting"/>
    <property type="evidence" value="ECO:0007669"/>
    <property type="project" value="UniProtKB-KW"/>
</dbReference>
<name>A0AAQ3QQ84_9LILI</name>
<evidence type="ECO:0000256" key="12">
    <source>
        <dbReference type="SAM" id="MobiDB-lite"/>
    </source>
</evidence>
<evidence type="ECO:0000256" key="1">
    <source>
        <dbReference type="ARBA" id="ARBA00004496"/>
    </source>
</evidence>
<protein>
    <recommendedName>
        <fullName evidence="10">Signal recognition particle 19 kDa protein</fullName>
    </recommendedName>
</protein>
<accession>A0AAQ3QQ84</accession>
<evidence type="ECO:0000256" key="9">
    <source>
        <dbReference type="ARBA" id="ARBA00033761"/>
    </source>
</evidence>
<gene>
    <name evidence="13" type="ORF">Cni_G25137</name>
</gene>
<sequence length="137" mass="15452">MQSESLNLKKWNIIYPVYINTKKTVAEGRRISTTKACENPTCIEIGDCCNYLKIPFAVELDKAYPRDFMQRGRIRFQLKKEDGSLLNPEIGSKKQLMLRVAELIPKHHGRMKKQEPDANASCAAGSSKPGKGGKKKK</sequence>
<dbReference type="GO" id="GO:0006617">
    <property type="term" value="P:SRP-dependent cotranslational protein targeting to membrane, signal sequence recognition"/>
    <property type="evidence" value="ECO:0007669"/>
    <property type="project" value="TreeGrafter"/>
</dbReference>
<comment type="similarity">
    <text evidence="3">Belongs to the SRP19 family.</text>
</comment>
<keyword evidence="5" id="KW-0694">RNA-binding</keyword>
<evidence type="ECO:0000256" key="5">
    <source>
        <dbReference type="ARBA" id="ARBA00022884"/>
    </source>
</evidence>
<dbReference type="PANTHER" id="PTHR17453">
    <property type="entry name" value="SIGNAL RECOGNITION PARTICLE 19 KD PROTEIN"/>
    <property type="match status" value="1"/>
</dbReference>
<dbReference type="AlphaFoldDB" id="A0AAQ3QQ84"/>
<evidence type="ECO:0000256" key="11">
    <source>
        <dbReference type="ARBA" id="ARBA00045518"/>
    </source>
</evidence>
<dbReference type="Pfam" id="PF01922">
    <property type="entry name" value="SRP19"/>
    <property type="match status" value="1"/>
</dbReference>
<dbReference type="Proteomes" id="UP001327560">
    <property type="component" value="Chromosome 8"/>
</dbReference>
<organism evidence="13 14">
    <name type="scientific">Canna indica</name>
    <name type="common">Indian-shot</name>
    <dbReference type="NCBI Taxonomy" id="4628"/>
    <lineage>
        <taxon>Eukaryota</taxon>
        <taxon>Viridiplantae</taxon>
        <taxon>Streptophyta</taxon>
        <taxon>Embryophyta</taxon>
        <taxon>Tracheophyta</taxon>
        <taxon>Spermatophyta</taxon>
        <taxon>Magnoliopsida</taxon>
        <taxon>Liliopsida</taxon>
        <taxon>Zingiberales</taxon>
        <taxon>Cannaceae</taxon>
        <taxon>Canna</taxon>
    </lineage>
</organism>
<evidence type="ECO:0000256" key="4">
    <source>
        <dbReference type="ARBA" id="ARBA00022490"/>
    </source>
</evidence>
<evidence type="ECO:0000313" key="13">
    <source>
        <dbReference type="EMBL" id="WOL16350.1"/>
    </source>
</evidence>
<evidence type="ECO:0000256" key="7">
    <source>
        <dbReference type="ARBA" id="ARBA00023242"/>
    </source>
</evidence>
<dbReference type="GO" id="GO:0005730">
    <property type="term" value="C:nucleolus"/>
    <property type="evidence" value="ECO:0007669"/>
    <property type="project" value="UniProtKB-SubCell"/>
</dbReference>
<reference evidence="13 14" key="1">
    <citation type="submission" date="2023-10" db="EMBL/GenBank/DDBJ databases">
        <title>Chromosome-scale genome assembly provides insights into flower coloration mechanisms of Canna indica.</title>
        <authorList>
            <person name="Li C."/>
        </authorList>
    </citation>
    <scope>NUCLEOTIDE SEQUENCE [LARGE SCALE GENOMIC DNA]</scope>
    <source>
        <tissue evidence="13">Flower</tissue>
    </source>
</reference>
<evidence type="ECO:0000313" key="14">
    <source>
        <dbReference type="Proteomes" id="UP001327560"/>
    </source>
</evidence>
<dbReference type="GO" id="GO:0008312">
    <property type="term" value="F:7S RNA binding"/>
    <property type="evidence" value="ECO:0007669"/>
    <property type="project" value="InterPro"/>
</dbReference>
<feature type="region of interest" description="Disordered" evidence="12">
    <location>
        <begin position="107"/>
        <end position="137"/>
    </location>
</feature>
<dbReference type="SUPFAM" id="SSF69695">
    <property type="entry name" value="SRP19"/>
    <property type="match status" value="1"/>
</dbReference>
<evidence type="ECO:0000256" key="10">
    <source>
        <dbReference type="ARBA" id="ARBA00033772"/>
    </source>
</evidence>
<dbReference type="InterPro" id="IPR036521">
    <property type="entry name" value="SRP19-like_sf"/>
</dbReference>
<dbReference type="FunFam" id="3.30.56.30:FF:000002">
    <property type="entry name" value="Signal recognition particle 19kDa"/>
    <property type="match status" value="1"/>
</dbReference>
<dbReference type="PANTHER" id="PTHR17453:SF0">
    <property type="entry name" value="SIGNAL RECOGNITION PARTICLE 19 KDA PROTEIN"/>
    <property type="match status" value="1"/>
</dbReference>
<keyword evidence="8" id="KW-0687">Ribonucleoprotein</keyword>
<proteinExistence type="inferred from homology"/>
<comment type="function">
    <text evidence="11">Component of the signal recognition particle (SRP) complex, a ribonucleoprotein complex that mediates the cotranslational targeting of secretory and membrane proteins to the endoplasmic reticulum (ER). Binds directly to 7SL RNA. Mediates binding of SRP54 to the SRP complex.</text>
</comment>
<keyword evidence="6" id="KW-0733">Signal recognition particle</keyword>
<keyword evidence="14" id="KW-1185">Reference proteome</keyword>
<dbReference type="InterPro" id="IPR002778">
    <property type="entry name" value="Signal_recog_particle_SRP19"/>
</dbReference>
<keyword evidence="4" id="KW-0963">Cytoplasm</keyword>
<evidence type="ECO:0000256" key="2">
    <source>
        <dbReference type="ARBA" id="ARBA00004604"/>
    </source>
</evidence>
<evidence type="ECO:0000256" key="6">
    <source>
        <dbReference type="ARBA" id="ARBA00023135"/>
    </source>
</evidence>
<evidence type="ECO:0000256" key="3">
    <source>
        <dbReference type="ARBA" id="ARBA00008910"/>
    </source>
</evidence>